<keyword evidence="1 4" id="KW-0732">Signal</keyword>
<dbReference type="GO" id="GO:0007154">
    <property type="term" value="P:cell communication"/>
    <property type="evidence" value="ECO:0007669"/>
    <property type="project" value="InterPro"/>
</dbReference>
<evidence type="ECO:0000259" key="5">
    <source>
        <dbReference type="PROSITE" id="PS51841"/>
    </source>
</evidence>
<dbReference type="OrthoDB" id="9800417at2"/>
<dbReference type="Gene3D" id="2.60.40.10">
    <property type="entry name" value="Immunoglobulins"/>
    <property type="match status" value="1"/>
</dbReference>
<dbReference type="InterPro" id="IPR036691">
    <property type="entry name" value="Endo/exonu/phosph_ase_sf"/>
</dbReference>
<dbReference type="InterPro" id="IPR001434">
    <property type="entry name" value="OmcB-like_DUF11"/>
</dbReference>
<dbReference type="GeneID" id="93880673"/>
<gene>
    <name evidence="6" type="ORF">XsacCFBP4641_09760</name>
</gene>
<keyword evidence="2" id="KW-0677">Repeat</keyword>
<dbReference type="Pfam" id="PF01345">
    <property type="entry name" value="DUF11"/>
    <property type="match status" value="1"/>
</dbReference>
<evidence type="ECO:0000313" key="7">
    <source>
        <dbReference type="Proteomes" id="UP000247346"/>
    </source>
</evidence>
<evidence type="ECO:0000313" key="6">
    <source>
        <dbReference type="EMBL" id="PPU82923.1"/>
    </source>
</evidence>
<protein>
    <submittedName>
        <fullName evidence="6">Nuclease</fullName>
    </submittedName>
</protein>
<dbReference type="Proteomes" id="UP000247346">
    <property type="component" value="Unassembled WGS sequence"/>
</dbReference>
<sequence>MRTMLLRAAVLSCALGGAGYAQAQVVISQVYGGGGNSGATYKSDFVELHNNGSEAVSLAGWSVQYASAAGSSWQVTPLSGSIAPGGYYLVKQADGSGGSTALPTPDATGTIAMSGTAGKIALSKASAALSGACPAGNADFVGYGSSASCAEGSAPTAAPSNTLAVLRGNGGCTDSDNNNADFATGAPTPRNSAAPVSLCGGGNLPVASVANVSRAEGDSGSTAFVFTVTLSQPAGSAGVTFAAATRDGTATAGSDYQALAATQVTIPAGESSAEVRVLVNGDTSNEPDETFYLDISGVSGALPATLTASGVILNDDFNLVPIHSIQGSGARSPLVGQVVATSGIVTARRSAGFFLQTPDAQADADPLTSEGIYVYTGSAPPAEAAVGNAVRVQATVVEYVPSTDPSQPPLTELSSPTVLLQSTGNPLPAAVELTTRFPDPNGAYDQLERLEGMRVTVSSLTVNTPTLGNVNETNASATSNGVFHAVVTGLPRAWRTAGVQQPDALPAGSPSDVPRWNTSPQVIAVGSAGLGGERIDVAAGCTVLGVSGPLDYSFRRYTIYPETAPTVQCNGADQPKPAPAPQADDVNIATYNMERFFDDQNDPAIGEPVLTAAAYQARLNKASLAIRNYLNTPDILGTVEIENLSVLETLADRVNRDAVAAGQPDPQYVAYLQEGNDVGGIDVGFLVKTAQVGAGIARVEVVSVSQEGKATTWTEPSGTVSLLNDRPPLLLKAVVHFADGRALPLTVVEVHQRSLNGAETDDAGGQRIRAKRQAQAVFLANLLQARQAADPSEQLLVMGDFNAFEFNDGYVDAMGTITGLPAADAQTVVPGDGATLVDPALYNLTLLSTPDQSYSYAYDGNVQSLDHILANRALMRSVQIAGLSEAHARLNADFPAVARNDANSPARLSDHDPAVVLIKLKPLERADLSLRVSAANASVYAGDTIRYSVDLANAGPDAARAAAVAFALDAAVAPSVTAAPGWDCAAPEVAAQTVVTCSTAQFAAGTTPRFEVAVPAGAALVGRSLSLAASVASQTEDPNPGDNGGSTTVAVQARPAGDLAVSIDGPATLPFLAFFADYRIDVRNHGNAPVQGASLEIDGSTLSALTALVPPRGWQCVRQNHGLRSARFQCRSGADLAPGASAAFRLSLATRPLPADRQIVIGASAGSTSADADPSDNSARFSTRVEGLRLFGR</sequence>
<dbReference type="Pfam" id="PF03160">
    <property type="entry name" value="Calx-beta"/>
    <property type="match status" value="1"/>
</dbReference>
<dbReference type="STRING" id="56458.SB85_15725"/>
<dbReference type="CDD" id="cd04486">
    <property type="entry name" value="YhcR_OBF_like"/>
    <property type="match status" value="1"/>
</dbReference>
<dbReference type="GO" id="GO:0016020">
    <property type="term" value="C:membrane"/>
    <property type="evidence" value="ECO:0007669"/>
    <property type="project" value="InterPro"/>
</dbReference>
<dbReference type="Pfam" id="PF00932">
    <property type="entry name" value="LTD"/>
    <property type="match status" value="1"/>
</dbReference>
<evidence type="ECO:0000256" key="1">
    <source>
        <dbReference type="ARBA" id="ARBA00022729"/>
    </source>
</evidence>
<organism evidence="6 7">
    <name type="scientific">Xanthomonas sacchari</name>
    <dbReference type="NCBI Taxonomy" id="56458"/>
    <lineage>
        <taxon>Bacteria</taxon>
        <taxon>Pseudomonadati</taxon>
        <taxon>Pseudomonadota</taxon>
        <taxon>Gammaproteobacteria</taxon>
        <taxon>Lysobacterales</taxon>
        <taxon>Lysobacteraceae</taxon>
        <taxon>Xanthomonas</taxon>
    </lineage>
</organism>
<dbReference type="PANTHER" id="PTHR42834">
    <property type="entry name" value="ENDONUCLEASE/EXONUCLEASE/PHOSPHATASE FAMILY PROTEIN (AFU_ORTHOLOGUE AFUA_3G09210)"/>
    <property type="match status" value="1"/>
</dbReference>
<evidence type="ECO:0000256" key="4">
    <source>
        <dbReference type="SAM" id="SignalP"/>
    </source>
</evidence>
<feature type="domain" description="LTD" evidence="5">
    <location>
        <begin position="9"/>
        <end position="170"/>
    </location>
</feature>
<evidence type="ECO:0000256" key="3">
    <source>
        <dbReference type="ARBA" id="ARBA00022837"/>
    </source>
</evidence>
<dbReference type="InterPro" id="IPR003644">
    <property type="entry name" value="Calx_beta"/>
</dbReference>
<dbReference type="PANTHER" id="PTHR42834:SF1">
    <property type="entry name" value="ENDONUCLEASE_EXONUCLEASE_PHOSPHATASE FAMILY PROTEIN (AFU_ORTHOLOGUE AFUA_3G09210)"/>
    <property type="match status" value="1"/>
</dbReference>
<dbReference type="PROSITE" id="PS51841">
    <property type="entry name" value="LTD"/>
    <property type="match status" value="1"/>
</dbReference>
<dbReference type="Gene3D" id="2.60.40.2030">
    <property type="match status" value="1"/>
</dbReference>
<dbReference type="AlphaFoldDB" id="A0A2P5Z4X1"/>
<proteinExistence type="predicted"/>
<accession>A0A2P5Z4X1</accession>
<feature type="chain" id="PRO_5015133855" evidence="4">
    <location>
        <begin position="24"/>
        <end position="1193"/>
    </location>
</feature>
<name>A0A2P5Z4X1_9XANT</name>
<feature type="signal peptide" evidence="4">
    <location>
        <begin position="1"/>
        <end position="23"/>
    </location>
</feature>
<dbReference type="EMBL" id="MDEK01000007">
    <property type="protein sequence ID" value="PPU82923.1"/>
    <property type="molecule type" value="Genomic_DNA"/>
</dbReference>
<dbReference type="RefSeq" id="WP_029562017.1">
    <property type="nucleotide sequence ID" value="NZ_CP132343.1"/>
</dbReference>
<dbReference type="InterPro" id="IPR013783">
    <property type="entry name" value="Ig-like_fold"/>
</dbReference>
<dbReference type="SUPFAM" id="SSF141072">
    <property type="entry name" value="CalX-like"/>
    <property type="match status" value="1"/>
</dbReference>
<comment type="caution">
    <text evidence="6">The sequence shown here is derived from an EMBL/GenBank/DDBJ whole genome shotgun (WGS) entry which is preliminary data.</text>
</comment>
<dbReference type="SUPFAM" id="SSF88633">
    <property type="entry name" value="Positive stranded ssRNA viruses"/>
    <property type="match status" value="1"/>
</dbReference>
<dbReference type="InterPro" id="IPR001322">
    <property type="entry name" value="Lamin_tail_dom"/>
</dbReference>
<dbReference type="Gene3D" id="3.60.10.10">
    <property type="entry name" value="Endonuclease/exonuclease/phosphatase"/>
    <property type="match status" value="1"/>
</dbReference>
<evidence type="ECO:0000256" key="2">
    <source>
        <dbReference type="ARBA" id="ARBA00022737"/>
    </source>
</evidence>
<keyword evidence="3" id="KW-0106">Calcium</keyword>
<dbReference type="InterPro" id="IPR038081">
    <property type="entry name" value="CalX-like_sf"/>
</dbReference>
<reference evidence="6 7" key="1">
    <citation type="submission" date="2016-08" db="EMBL/GenBank/DDBJ databases">
        <authorList>
            <person name="Seilhamer J.J."/>
        </authorList>
    </citation>
    <scope>NUCLEOTIDE SEQUENCE [LARGE SCALE GENOMIC DNA]</scope>
    <source>
        <strain evidence="6 7">CFBP4641</strain>
    </source>
</reference>
<dbReference type="SUPFAM" id="SSF56219">
    <property type="entry name" value="DNase I-like"/>
    <property type="match status" value="1"/>
</dbReference>